<dbReference type="EMBL" id="JAUKUD010000001">
    <property type="protein sequence ID" value="KAK0754929.1"/>
    <property type="molecule type" value="Genomic_DNA"/>
</dbReference>
<feature type="coiled-coil region" evidence="1">
    <location>
        <begin position="76"/>
        <end position="103"/>
    </location>
</feature>
<evidence type="ECO:0000313" key="4">
    <source>
        <dbReference type="EMBL" id="KAK0754929.1"/>
    </source>
</evidence>
<proteinExistence type="predicted"/>
<keyword evidence="1" id="KW-0175">Coiled coil</keyword>
<feature type="compositionally biased region" description="Acidic residues" evidence="2">
    <location>
        <begin position="431"/>
        <end position="449"/>
    </location>
</feature>
<feature type="region of interest" description="Disordered" evidence="2">
    <location>
        <begin position="422"/>
        <end position="449"/>
    </location>
</feature>
<dbReference type="InterPro" id="IPR003615">
    <property type="entry name" value="HNH_nuc"/>
</dbReference>
<protein>
    <recommendedName>
        <fullName evidence="3">HNH nuclease domain-containing protein</fullName>
    </recommendedName>
</protein>
<gene>
    <name evidence="4" type="ORF">B0T18DRAFT_400311</name>
</gene>
<sequence length="449" mass="50880">MDPLKDNSPDTSPNSRAIRPGSSPTLAATKAQHDKIRLVSLELQKTFDKLSPVVYPLLDPDDSEPDEPDPALALEVASLGIELAKKKQELLELEREILIQERDAGIIRSRVAEKRLRDVSLRHISAGDDLWQHQRKKARFDDSSILSSIDLRHGSATACLLALYKKSDGLQKPPKRPSSFRSDALTYYDGKKTPDKCSDVWCHVTGKWWEPNDVIAAHVVPFFLDGDAIGEILFGDRAPSLRRAGNALLLSTKVKKWFDTYKILIVPVNASELPITRWRVDVITSDIRGSSVFGPVGQIPLGQDLDGQELTFRNDKRPVSRFMYFHFLMALIRIKDARRQGWEDTWSRYYTEPPFPTPTKYIRNSMLLALVSHFGPTNAPVVDSWMKGHGHDMTLKLTDDEATEAARRVHLAVEEAYFRAERYSKNQNNDGEGDEEEDDEGEEEEEEDE</sequence>
<evidence type="ECO:0000256" key="2">
    <source>
        <dbReference type="SAM" id="MobiDB-lite"/>
    </source>
</evidence>
<organism evidence="4 5">
    <name type="scientific">Schizothecium vesticola</name>
    <dbReference type="NCBI Taxonomy" id="314040"/>
    <lineage>
        <taxon>Eukaryota</taxon>
        <taxon>Fungi</taxon>
        <taxon>Dikarya</taxon>
        <taxon>Ascomycota</taxon>
        <taxon>Pezizomycotina</taxon>
        <taxon>Sordariomycetes</taxon>
        <taxon>Sordariomycetidae</taxon>
        <taxon>Sordariales</taxon>
        <taxon>Schizotheciaceae</taxon>
        <taxon>Schizothecium</taxon>
    </lineage>
</organism>
<comment type="caution">
    <text evidence="4">The sequence shown here is derived from an EMBL/GenBank/DDBJ whole genome shotgun (WGS) entry which is preliminary data.</text>
</comment>
<evidence type="ECO:0000313" key="5">
    <source>
        <dbReference type="Proteomes" id="UP001172155"/>
    </source>
</evidence>
<dbReference type="Proteomes" id="UP001172155">
    <property type="component" value="Unassembled WGS sequence"/>
</dbReference>
<accession>A0AA40FBW3</accession>
<keyword evidence="5" id="KW-1185">Reference proteome</keyword>
<feature type="region of interest" description="Disordered" evidence="2">
    <location>
        <begin position="1"/>
        <end position="30"/>
    </location>
</feature>
<name>A0AA40FBW3_9PEZI</name>
<evidence type="ECO:0000256" key="1">
    <source>
        <dbReference type="SAM" id="Coils"/>
    </source>
</evidence>
<feature type="domain" description="HNH nuclease" evidence="3">
    <location>
        <begin position="202"/>
        <end position="265"/>
    </location>
</feature>
<evidence type="ECO:0000259" key="3">
    <source>
        <dbReference type="Pfam" id="PF13391"/>
    </source>
</evidence>
<reference evidence="4" key="1">
    <citation type="submission" date="2023-06" db="EMBL/GenBank/DDBJ databases">
        <title>Genome-scale phylogeny and comparative genomics of the fungal order Sordariales.</title>
        <authorList>
            <consortium name="Lawrence Berkeley National Laboratory"/>
            <person name="Hensen N."/>
            <person name="Bonometti L."/>
            <person name="Westerberg I."/>
            <person name="Brannstrom I.O."/>
            <person name="Guillou S."/>
            <person name="Cros-Aarteil S."/>
            <person name="Calhoun S."/>
            <person name="Haridas S."/>
            <person name="Kuo A."/>
            <person name="Mondo S."/>
            <person name="Pangilinan J."/>
            <person name="Riley R."/>
            <person name="LaButti K."/>
            <person name="Andreopoulos B."/>
            <person name="Lipzen A."/>
            <person name="Chen C."/>
            <person name="Yanf M."/>
            <person name="Daum C."/>
            <person name="Ng V."/>
            <person name="Clum A."/>
            <person name="Steindorff A."/>
            <person name="Ohm R."/>
            <person name="Martin F."/>
            <person name="Silar P."/>
            <person name="Natvig D."/>
            <person name="Lalanne C."/>
            <person name="Gautier V."/>
            <person name="Ament-velasquez S.L."/>
            <person name="Kruys A."/>
            <person name="Hutchinson M.I."/>
            <person name="Powell A.J."/>
            <person name="Barry K."/>
            <person name="Miller A.N."/>
            <person name="Grigoriev I.V."/>
            <person name="Debuchy R."/>
            <person name="Gladieux P."/>
            <person name="Thoren M.H."/>
            <person name="Johannesson H."/>
        </authorList>
    </citation>
    <scope>NUCLEOTIDE SEQUENCE</scope>
    <source>
        <strain evidence="4">SMH3187-1</strain>
    </source>
</reference>
<dbReference type="Pfam" id="PF13391">
    <property type="entry name" value="HNH_2"/>
    <property type="match status" value="1"/>
</dbReference>
<dbReference type="AlphaFoldDB" id="A0AA40FBW3"/>